<dbReference type="InterPro" id="IPR029063">
    <property type="entry name" value="SAM-dependent_MTases_sf"/>
</dbReference>
<reference evidence="2" key="1">
    <citation type="journal article" date="2015" name="Nature">
        <title>Complex archaea that bridge the gap between prokaryotes and eukaryotes.</title>
        <authorList>
            <person name="Spang A."/>
            <person name="Saw J.H."/>
            <person name="Jorgensen S.L."/>
            <person name="Zaremba-Niedzwiedzka K."/>
            <person name="Martijn J."/>
            <person name="Lind A.E."/>
            <person name="van Eijk R."/>
            <person name="Schleper C."/>
            <person name="Guy L."/>
            <person name="Ettema T.J."/>
        </authorList>
    </citation>
    <scope>NUCLEOTIDE SEQUENCE</scope>
</reference>
<dbReference type="Gene3D" id="3.40.50.150">
    <property type="entry name" value="Vaccinia Virus protein VP39"/>
    <property type="match status" value="1"/>
</dbReference>
<dbReference type="InterPro" id="IPR013216">
    <property type="entry name" value="Methyltransf_11"/>
</dbReference>
<protein>
    <recommendedName>
        <fullName evidence="1">Methyltransferase type 11 domain-containing protein</fullName>
    </recommendedName>
</protein>
<dbReference type="AlphaFoldDB" id="A0A0F8ZVN5"/>
<organism evidence="2">
    <name type="scientific">marine sediment metagenome</name>
    <dbReference type="NCBI Taxonomy" id="412755"/>
    <lineage>
        <taxon>unclassified sequences</taxon>
        <taxon>metagenomes</taxon>
        <taxon>ecological metagenomes</taxon>
    </lineage>
</organism>
<gene>
    <name evidence="2" type="ORF">LCGC14_2727540</name>
</gene>
<feature type="domain" description="Methyltransferase type 11" evidence="1">
    <location>
        <begin position="89"/>
        <end position="137"/>
    </location>
</feature>
<sequence>MAINGELSESTTKIWQEAFDWVFAEYGDAWKELAAWDAASDEASINFEQQLDKDNRMTIKLDIGSGLNLKKPLDEWTHLDCDEGEHIELVCDFGDIPLDDESVSEIWIGDVIEHIPVWRQVEVLTEWHRILKPGGTISGNTPNLEYNVRAYLAGHIDLNWLLQNLYGDRADYPHQHYILFTMETLDKLFRDNGFGAGDYSRSPIFNPELKTPAWLVFTCTKINNT</sequence>
<dbReference type="GO" id="GO:0008757">
    <property type="term" value="F:S-adenosylmethionine-dependent methyltransferase activity"/>
    <property type="evidence" value="ECO:0007669"/>
    <property type="project" value="InterPro"/>
</dbReference>
<dbReference type="SUPFAM" id="SSF53335">
    <property type="entry name" value="S-adenosyl-L-methionine-dependent methyltransferases"/>
    <property type="match status" value="1"/>
</dbReference>
<accession>A0A0F8ZVN5</accession>
<evidence type="ECO:0000259" key="1">
    <source>
        <dbReference type="Pfam" id="PF08241"/>
    </source>
</evidence>
<dbReference type="EMBL" id="LAZR01049292">
    <property type="protein sequence ID" value="KKK89995.1"/>
    <property type="molecule type" value="Genomic_DNA"/>
</dbReference>
<evidence type="ECO:0000313" key="2">
    <source>
        <dbReference type="EMBL" id="KKK89995.1"/>
    </source>
</evidence>
<comment type="caution">
    <text evidence="2">The sequence shown here is derived from an EMBL/GenBank/DDBJ whole genome shotgun (WGS) entry which is preliminary data.</text>
</comment>
<proteinExistence type="predicted"/>
<name>A0A0F8ZVN5_9ZZZZ</name>
<dbReference type="Pfam" id="PF08241">
    <property type="entry name" value="Methyltransf_11"/>
    <property type="match status" value="1"/>
</dbReference>